<comment type="caution">
    <text evidence="2">The sequence shown here is derived from an EMBL/GenBank/DDBJ whole genome shotgun (WGS) entry which is preliminary data.</text>
</comment>
<feature type="compositionally biased region" description="Acidic residues" evidence="1">
    <location>
        <begin position="1168"/>
        <end position="1195"/>
    </location>
</feature>
<dbReference type="PANTHER" id="PTHR31912">
    <property type="entry name" value="IP13529P"/>
    <property type="match status" value="1"/>
</dbReference>
<dbReference type="AlphaFoldDB" id="A0A5B0QCZ8"/>
<evidence type="ECO:0000313" key="3">
    <source>
        <dbReference type="Proteomes" id="UP000324748"/>
    </source>
</evidence>
<accession>A0A5B0QCZ8</accession>
<reference evidence="2 3" key="1">
    <citation type="submission" date="2019-05" db="EMBL/GenBank/DDBJ databases">
        <title>Emergence of the Ug99 lineage of the wheat stem rust pathogen through somatic hybridization.</title>
        <authorList>
            <person name="Li F."/>
            <person name="Upadhyaya N.M."/>
            <person name="Sperschneider J."/>
            <person name="Matny O."/>
            <person name="Nguyen-Phuc H."/>
            <person name="Mago R."/>
            <person name="Raley C."/>
            <person name="Miller M.E."/>
            <person name="Silverstein K.A.T."/>
            <person name="Henningsen E."/>
            <person name="Hirsch C.D."/>
            <person name="Visser B."/>
            <person name="Pretorius Z.A."/>
            <person name="Steffenson B.J."/>
            <person name="Schwessinger B."/>
            <person name="Dodds P.N."/>
            <person name="Figueroa M."/>
        </authorList>
    </citation>
    <scope>NUCLEOTIDE SEQUENCE [LARGE SCALE GENOMIC DNA]</scope>
    <source>
        <strain evidence="2">21-0</strain>
    </source>
</reference>
<evidence type="ECO:0000256" key="1">
    <source>
        <dbReference type="SAM" id="MobiDB-lite"/>
    </source>
</evidence>
<evidence type="ECO:0000313" key="2">
    <source>
        <dbReference type="EMBL" id="KAA1110999.1"/>
    </source>
</evidence>
<sequence>MRAPGPALDYQFCDGLYLCHLCPKATGTKNWRRHCGSVTHKRQVQRRDEARRMSQPVVPETVGTPGDPGEADGQEDHTQEDNAHRERVWERIERFLALEEEEAALDTNTRALDDYLDELESRGAREGGANLGNGTGQGPDWRGLAETALMGIEVDKDDHIVEDPPILRTDKRSDRVNKSPWYPFKSQMDLIASLIVGHTHSMLSRSLYTKIRAILTLCGLRLPAWATVRTSRERIRGLLGSKIRKAVSVFDVPCYALSAKKILSQELANPRVSKFLDYYPEMTDGLMIKKFSQSGKWLSGMSRAIRPQMCEANGKHFYIYEPVQLRSHVVVVPVYLFMYQSVLHARCWEILDDHITSTETSVEGNLSTVLNIRMPLDLDFDDARLGSIPVEQFDVEYSGIRWEDGRLLVEACAGKIFDSTGLSGEVLMFPNPWRAKAKKMILRNVPITLYSDDTSGNVSKQFNKHISFYFTLSGLPPHLSNQEYNCHFLSTSNLASVGEIAEQIVEEMNDMTTEGFEAYDHSIGQKVWVTSSVFCFLADSPMHAEVTCTPNPGASINPCRMCKLSVSMKRLKRTHRFIRAFLGRGFHGNKVRGNPREWEETKSRCRELWEIATTQSWNQFVIKCKEYGLKDTITTRLLTEAKLDSRIKEKMMNLALGDSNRLCSPFLQLIGFDGVRDTPVEVLHVVLLGVVKYLARDLVAGISEGDQKLLVGRLQSFDCTALNISSFKPKYLIKHIKSLVGRDFKILLQAAPFVFGEWMSEEQKPIWFALCKLAPLIFQTCIDDMDAYLIELTHHIDIFLFHIIRSTAQWVNKPKFHMLVHLVECIRRFGPASLFATEKFESYNGVLRKASVHSNKLAPGRDLATSFNDFGSLRFVVSGGIVLDNQTGGTRPIGTSVTSVFNDNPSVQKSMGYNHLACHPDDRRDYPRKARGRVGEKMLSVPPAALLEAHPSAVVKQVGRVDVSKHDCVGSGSFVVVGESPMGELVVGHVESLWEVSANGSTPGFFASMNVCISRGVDDWYQMRKLLRSTRKSLVNVKFIIGCINVQHNCHRGECPVELTKEEDMERQRTGRKGRQVEHSDQEHYIINSGALRNAVLHRRISGLPMDLPDRHKWTEAIDLGLGIWNIGLDPIQSDDEHFDEYQPGSEDDAEGETDSEFARSSNSSGSDNDEDVDGEEDAEGETDSEYDGEADDEV</sequence>
<gene>
    <name evidence="2" type="ORF">PGT21_035510</name>
</gene>
<dbReference type="EMBL" id="VSWC01000027">
    <property type="protein sequence ID" value="KAA1110999.1"/>
    <property type="molecule type" value="Genomic_DNA"/>
</dbReference>
<protein>
    <submittedName>
        <fullName evidence="2">Uncharacterized protein</fullName>
    </submittedName>
</protein>
<dbReference type="PANTHER" id="PTHR31912:SF34">
    <property type="entry name" value="NOTOCHORD-RELATED PROTEIN"/>
    <property type="match status" value="1"/>
</dbReference>
<dbReference type="OrthoDB" id="2506585at2759"/>
<keyword evidence="3" id="KW-1185">Reference proteome</keyword>
<feature type="region of interest" description="Disordered" evidence="1">
    <location>
        <begin position="38"/>
        <end position="84"/>
    </location>
</feature>
<name>A0A5B0QCZ8_PUCGR</name>
<feature type="region of interest" description="Disordered" evidence="1">
    <location>
        <begin position="1135"/>
        <end position="1195"/>
    </location>
</feature>
<dbReference type="Proteomes" id="UP000324748">
    <property type="component" value="Unassembled WGS sequence"/>
</dbReference>
<feature type="compositionally biased region" description="Basic and acidic residues" evidence="1">
    <location>
        <begin position="74"/>
        <end position="84"/>
    </location>
</feature>
<feature type="compositionally biased region" description="Acidic residues" evidence="1">
    <location>
        <begin position="1146"/>
        <end position="1156"/>
    </location>
</feature>
<organism evidence="2 3">
    <name type="scientific">Puccinia graminis f. sp. tritici</name>
    <dbReference type="NCBI Taxonomy" id="56615"/>
    <lineage>
        <taxon>Eukaryota</taxon>
        <taxon>Fungi</taxon>
        <taxon>Dikarya</taxon>
        <taxon>Basidiomycota</taxon>
        <taxon>Pucciniomycotina</taxon>
        <taxon>Pucciniomycetes</taxon>
        <taxon>Pucciniales</taxon>
        <taxon>Pucciniaceae</taxon>
        <taxon>Puccinia</taxon>
    </lineage>
</organism>
<proteinExistence type="predicted"/>